<dbReference type="InterPro" id="IPR023168">
    <property type="entry name" value="GatB_Yqey_C_2"/>
</dbReference>
<organism evidence="1 2">
    <name type="scientific">Pseudonocardia ailaonensis</name>
    <dbReference type="NCBI Taxonomy" id="367279"/>
    <lineage>
        <taxon>Bacteria</taxon>
        <taxon>Bacillati</taxon>
        <taxon>Actinomycetota</taxon>
        <taxon>Actinomycetes</taxon>
        <taxon>Pseudonocardiales</taxon>
        <taxon>Pseudonocardiaceae</taxon>
        <taxon>Pseudonocardia</taxon>
    </lineage>
</organism>
<sequence length="154" mass="16307">MSTLKEQLRSDLTAAMKARDELVKATLRLTLTAIGTAEVAGTEQRELSDDEVLGVIRKEAKKRAESAEAFSAAGRTEMAAQETAEGEILARYLPRPLTADELSALAAKAVADFEAETGEKPGMKQMGQVMKKATAAAEGRADGKALSTAVRALL</sequence>
<protein>
    <submittedName>
        <fullName evidence="1">GatB/YqeY domain-containing protein</fullName>
    </submittedName>
</protein>
<proteinExistence type="predicted"/>
<dbReference type="InterPro" id="IPR019004">
    <property type="entry name" value="YqeY/Aim41"/>
</dbReference>
<dbReference type="InterPro" id="IPR042184">
    <property type="entry name" value="YqeY/Aim41_N"/>
</dbReference>
<keyword evidence="2" id="KW-1185">Reference proteome</keyword>
<dbReference type="Gene3D" id="1.10.10.410">
    <property type="match status" value="1"/>
</dbReference>
<dbReference type="Gene3D" id="1.10.1510.10">
    <property type="entry name" value="Uncharacterised protein YqeY/AIM41 PF09424, N-terminal domain"/>
    <property type="match status" value="1"/>
</dbReference>
<dbReference type="PANTHER" id="PTHR28055:SF1">
    <property type="entry name" value="ALTERED INHERITANCE OF MITOCHONDRIA PROTEIN 41, MITOCHONDRIAL"/>
    <property type="match status" value="1"/>
</dbReference>
<dbReference type="Pfam" id="PF09424">
    <property type="entry name" value="YqeY"/>
    <property type="match status" value="1"/>
</dbReference>
<evidence type="ECO:0000313" key="1">
    <source>
        <dbReference type="EMBL" id="GAA1870520.1"/>
    </source>
</evidence>
<name>A0ABN2NJX4_9PSEU</name>
<dbReference type="PANTHER" id="PTHR28055">
    <property type="entry name" value="ALTERED INHERITANCE OF MITOCHONDRIA PROTEIN 41, MITOCHONDRIAL"/>
    <property type="match status" value="1"/>
</dbReference>
<gene>
    <name evidence="1" type="ORF">GCM10009836_58970</name>
</gene>
<accession>A0ABN2NJX4</accession>
<comment type="caution">
    <text evidence="1">The sequence shown here is derived from an EMBL/GenBank/DDBJ whole genome shotgun (WGS) entry which is preliminary data.</text>
</comment>
<dbReference type="RefSeq" id="WP_344424378.1">
    <property type="nucleotide sequence ID" value="NZ_BAAAQK010000025.1"/>
</dbReference>
<evidence type="ECO:0000313" key="2">
    <source>
        <dbReference type="Proteomes" id="UP001500449"/>
    </source>
</evidence>
<dbReference type="Proteomes" id="UP001500449">
    <property type="component" value="Unassembled WGS sequence"/>
</dbReference>
<dbReference type="EMBL" id="BAAAQK010000025">
    <property type="protein sequence ID" value="GAA1870520.1"/>
    <property type="molecule type" value="Genomic_DNA"/>
</dbReference>
<reference evidence="1 2" key="1">
    <citation type="journal article" date="2019" name="Int. J. Syst. Evol. Microbiol.">
        <title>The Global Catalogue of Microorganisms (GCM) 10K type strain sequencing project: providing services to taxonomists for standard genome sequencing and annotation.</title>
        <authorList>
            <consortium name="The Broad Institute Genomics Platform"/>
            <consortium name="The Broad Institute Genome Sequencing Center for Infectious Disease"/>
            <person name="Wu L."/>
            <person name="Ma J."/>
        </authorList>
    </citation>
    <scope>NUCLEOTIDE SEQUENCE [LARGE SCALE GENOMIC DNA]</scope>
    <source>
        <strain evidence="1 2">JCM 16009</strain>
    </source>
</reference>
<dbReference type="SUPFAM" id="SSF89095">
    <property type="entry name" value="GatB/YqeY motif"/>
    <property type="match status" value="1"/>
</dbReference>
<dbReference type="InterPro" id="IPR003789">
    <property type="entry name" value="Asn/Gln_tRNA_amidoTrase-B-like"/>
</dbReference>